<dbReference type="SUPFAM" id="SSF81301">
    <property type="entry name" value="Nucleotidyltransferase"/>
    <property type="match status" value="1"/>
</dbReference>
<feature type="domain" description="Polymerase nucleotidyl transferase" evidence="1">
    <location>
        <begin position="25"/>
        <end position="71"/>
    </location>
</feature>
<protein>
    <submittedName>
        <fullName evidence="2">Nucleotidyltransferase</fullName>
    </submittedName>
</protein>
<dbReference type="InterPro" id="IPR002934">
    <property type="entry name" value="Polymerase_NTP_transf_dom"/>
</dbReference>
<name>V5YPE6_9BURK</name>
<dbReference type="CDD" id="cd05403">
    <property type="entry name" value="NT_KNTase_like"/>
    <property type="match status" value="1"/>
</dbReference>
<sequence length="117" mass="13524">MELKTPSQAEIVNVLRQHPLIRLREKVVRAFLIGSFAKGTANEDSDVDILLEVEPRSGQTAADLDEHYRQKLRQYFVTHDIRGKQDSAHPNWCGRRVDVYFTYAADTETRPKQQLKT</sequence>
<organism evidence="2">
    <name type="scientific">Burkholderia sp. M701</name>
    <dbReference type="NCBI Taxonomy" id="326454"/>
    <lineage>
        <taxon>Bacteria</taxon>
        <taxon>Pseudomonadati</taxon>
        <taxon>Pseudomonadota</taxon>
        <taxon>Betaproteobacteria</taxon>
        <taxon>Burkholderiales</taxon>
        <taxon>Burkholderiaceae</taxon>
        <taxon>Burkholderia</taxon>
    </lineage>
</organism>
<accession>V5YPE6</accession>
<evidence type="ECO:0000259" key="1">
    <source>
        <dbReference type="Pfam" id="PF01909"/>
    </source>
</evidence>
<proteinExistence type="predicted"/>
<reference evidence="2" key="1">
    <citation type="journal article" date="2014" name="Microbiology">
        <title>A 2,4-dichlorophenoxyacetic acid degradation plasmid pM7012 discloses distribution of an unclassified megaplasmid group across bacterial species.</title>
        <authorList>
            <person name="Sakai Y."/>
            <person name="Ogawa N."/>
            <person name="Shimomura Y."/>
            <person name="Fujii T."/>
        </authorList>
    </citation>
    <scope>NUCLEOTIDE SEQUENCE</scope>
    <source>
        <strain evidence="2">M701</strain>
    </source>
</reference>
<dbReference type="GO" id="GO:0016779">
    <property type="term" value="F:nucleotidyltransferase activity"/>
    <property type="evidence" value="ECO:0007669"/>
    <property type="project" value="InterPro"/>
</dbReference>
<dbReference type="Gene3D" id="3.30.460.10">
    <property type="entry name" value="Beta Polymerase, domain 2"/>
    <property type="match status" value="1"/>
</dbReference>
<evidence type="ECO:0000313" key="2">
    <source>
        <dbReference type="EMBL" id="BAO18806.1"/>
    </source>
</evidence>
<dbReference type="Pfam" id="PF01909">
    <property type="entry name" value="NTP_transf_2"/>
    <property type="match status" value="1"/>
</dbReference>
<reference evidence="2" key="2">
    <citation type="submission" date="2024-06" db="EMBL/GenBank/DDBJ databases">
        <authorList>
            <person name="Sakai Y."/>
            <person name="Fujii T."/>
        </authorList>
    </citation>
    <scope>NUCLEOTIDE SEQUENCE</scope>
    <source>
        <strain evidence="2">M701</strain>
        <plasmid evidence="2">pM7012</plasmid>
    </source>
</reference>
<dbReference type="EMBL" id="AB853026">
    <property type="protein sequence ID" value="BAO18806.1"/>
    <property type="molecule type" value="Genomic_DNA"/>
</dbReference>
<keyword evidence="2" id="KW-0614">Plasmid</keyword>
<dbReference type="AlphaFoldDB" id="V5YPE6"/>
<dbReference type="RefSeq" id="WP_023842349.1">
    <property type="nucleotide sequence ID" value="NC_022995.1"/>
</dbReference>
<dbReference type="InterPro" id="IPR043519">
    <property type="entry name" value="NT_sf"/>
</dbReference>
<geneLocation type="plasmid" evidence="2">
    <name>pM7012</name>
</geneLocation>